<dbReference type="Proteomes" id="UP001497497">
    <property type="component" value="Unassembled WGS sequence"/>
</dbReference>
<dbReference type="EMBL" id="CAXITT010000937">
    <property type="protein sequence ID" value="CAL1547278.1"/>
    <property type="molecule type" value="Genomic_DNA"/>
</dbReference>
<keyword evidence="2" id="KW-1185">Reference proteome</keyword>
<accession>A0AAV2ILX0</accession>
<comment type="caution">
    <text evidence="1">The sequence shown here is derived from an EMBL/GenBank/DDBJ whole genome shotgun (WGS) entry which is preliminary data.</text>
</comment>
<sequence length="102" mass="11493">MIGPIFYAQHKLSGITNDLKKVSCPIQTHCLSGLASDLIQVLCPEQACWLCGLTFDQTQTIGRVTPYPRRIFYFVLQDGGIDRLSRLFSLFKCIDIMTCCKS</sequence>
<protein>
    <submittedName>
        <fullName evidence="1">Uncharacterized protein</fullName>
    </submittedName>
</protein>
<reference evidence="1 2" key="1">
    <citation type="submission" date="2024-04" db="EMBL/GenBank/DDBJ databases">
        <authorList>
            <consortium name="Genoscope - CEA"/>
            <person name="William W."/>
        </authorList>
    </citation>
    <scope>NUCLEOTIDE SEQUENCE [LARGE SCALE GENOMIC DNA]</scope>
</reference>
<name>A0AAV2ILX0_LYMST</name>
<organism evidence="1 2">
    <name type="scientific">Lymnaea stagnalis</name>
    <name type="common">Great pond snail</name>
    <name type="synonym">Helix stagnalis</name>
    <dbReference type="NCBI Taxonomy" id="6523"/>
    <lineage>
        <taxon>Eukaryota</taxon>
        <taxon>Metazoa</taxon>
        <taxon>Spiralia</taxon>
        <taxon>Lophotrochozoa</taxon>
        <taxon>Mollusca</taxon>
        <taxon>Gastropoda</taxon>
        <taxon>Heterobranchia</taxon>
        <taxon>Euthyneura</taxon>
        <taxon>Panpulmonata</taxon>
        <taxon>Hygrophila</taxon>
        <taxon>Lymnaeoidea</taxon>
        <taxon>Lymnaeidae</taxon>
        <taxon>Lymnaea</taxon>
    </lineage>
</organism>
<evidence type="ECO:0000313" key="2">
    <source>
        <dbReference type="Proteomes" id="UP001497497"/>
    </source>
</evidence>
<gene>
    <name evidence="1" type="ORF">GSLYS_00020603001</name>
</gene>
<proteinExistence type="predicted"/>
<dbReference type="AlphaFoldDB" id="A0AAV2ILX0"/>
<evidence type="ECO:0000313" key="1">
    <source>
        <dbReference type="EMBL" id="CAL1547278.1"/>
    </source>
</evidence>